<evidence type="ECO:0000313" key="1">
    <source>
        <dbReference type="EMBL" id="CAE7128404.1"/>
    </source>
</evidence>
<comment type="caution">
    <text evidence="1">The sequence shown here is derived from an EMBL/GenBank/DDBJ whole genome shotgun (WGS) entry which is preliminary data.</text>
</comment>
<accession>A0A8H3DXK4</accession>
<reference evidence="1" key="1">
    <citation type="submission" date="2021-01" db="EMBL/GenBank/DDBJ databases">
        <authorList>
            <person name="Kaushik A."/>
        </authorList>
    </citation>
    <scope>NUCLEOTIDE SEQUENCE</scope>
    <source>
        <strain evidence="1">AG5</strain>
    </source>
</reference>
<dbReference type="AlphaFoldDB" id="A0A8H3DXK4"/>
<organism evidence="1 2">
    <name type="scientific">Rhizoctonia solani</name>
    <dbReference type="NCBI Taxonomy" id="456999"/>
    <lineage>
        <taxon>Eukaryota</taxon>
        <taxon>Fungi</taxon>
        <taxon>Dikarya</taxon>
        <taxon>Basidiomycota</taxon>
        <taxon>Agaricomycotina</taxon>
        <taxon>Agaricomycetes</taxon>
        <taxon>Cantharellales</taxon>
        <taxon>Ceratobasidiaceae</taxon>
        <taxon>Rhizoctonia</taxon>
    </lineage>
</organism>
<dbReference type="Proteomes" id="UP000663827">
    <property type="component" value="Unassembled WGS sequence"/>
</dbReference>
<dbReference type="EMBL" id="CAJNJQ010001243">
    <property type="protein sequence ID" value="CAE7128404.1"/>
    <property type="molecule type" value="Genomic_DNA"/>
</dbReference>
<gene>
    <name evidence="1" type="ORF">RDB_LOCUS62019</name>
</gene>
<proteinExistence type="predicted"/>
<name>A0A8H3DXK4_9AGAM</name>
<evidence type="ECO:0000313" key="2">
    <source>
        <dbReference type="Proteomes" id="UP000663827"/>
    </source>
</evidence>
<protein>
    <submittedName>
        <fullName evidence="1">Uncharacterized protein</fullName>
    </submittedName>
</protein>
<sequence>MSSHRIDSVPSSSRIRRGMFAYPFQAIQTKEKRCLEASRKEYPRDFPEINVGGHQIQRHTSASGMLYFLHEQFLSPNNLTNNMVFSAFLVALEELSQYFAKQSFQLGRFEVVIVLQCVSLTEPRFSYYFVDHQFRRVSDESIFLENRTDNHGTIGWNVADHNYWDHVAVFSAHRPCTAEDYDRVLRLLELQSHATVASREVQNDDTPNDPEMLRNLLSLFDRNRIDAHATASIANIMKRMLAPPPVSRPRTSTSIGSTILRSLRGIIPLGEPDKNEEYFEDDAHPAMHEDSLEV</sequence>